<dbReference type="InterPro" id="IPR042097">
    <property type="entry name" value="Aminopeptidase_N-like_N_sf"/>
</dbReference>
<feature type="binding site" evidence="8">
    <location>
        <position position="349"/>
    </location>
    <ligand>
        <name>Zn(2+)</name>
        <dbReference type="ChEBI" id="CHEBI:29105"/>
        <note>catalytic</note>
    </ligand>
</feature>
<proteinExistence type="inferred from homology"/>
<reference evidence="15" key="1">
    <citation type="submission" date="2016-03" db="EMBL/GenBank/DDBJ databases">
        <authorList>
            <person name="Devillers Hugo."/>
        </authorList>
    </citation>
    <scope>NUCLEOTIDE SEQUENCE [LARGE SCALE GENOMIC DNA]</scope>
</reference>
<evidence type="ECO:0000256" key="2">
    <source>
        <dbReference type="ARBA" id="ARBA00022670"/>
    </source>
</evidence>
<feature type="domain" description="Peptidase M1 membrane alanine aminopeptidase" evidence="11">
    <location>
        <begin position="253"/>
        <end position="476"/>
    </location>
</feature>
<keyword evidence="5 8" id="KW-0862">Zinc</keyword>
<dbReference type="GO" id="GO:0005737">
    <property type="term" value="C:cytoplasm"/>
    <property type="evidence" value="ECO:0007669"/>
    <property type="project" value="TreeGrafter"/>
</dbReference>
<dbReference type="Pfam" id="PF17900">
    <property type="entry name" value="Peptidase_M1_N"/>
    <property type="match status" value="1"/>
</dbReference>
<dbReference type="InterPro" id="IPR050344">
    <property type="entry name" value="Peptidase_M1_aminopeptidases"/>
</dbReference>
<evidence type="ECO:0000256" key="9">
    <source>
        <dbReference type="PIRSR" id="PIRSR634016-4"/>
    </source>
</evidence>
<feature type="site" description="Transition state stabilizer" evidence="9">
    <location>
        <position position="414"/>
    </location>
</feature>
<evidence type="ECO:0000256" key="4">
    <source>
        <dbReference type="ARBA" id="ARBA00022801"/>
    </source>
</evidence>
<keyword evidence="6 10" id="KW-0482">Metalloprotease</keyword>
<dbReference type="InterPro" id="IPR034016">
    <property type="entry name" value="M1_APN-typ"/>
</dbReference>
<dbReference type="InterPro" id="IPR045357">
    <property type="entry name" value="Aminopeptidase_N-like_N"/>
</dbReference>
<dbReference type="GO" id="GO:0016020">
    <property type="term" value="C:membrane"/>
    <property type="evidence" value="ECO:0007669"/>
    <property type="project" value="TreeGrafter"/>
</dbReference>
<feature type="binding site" evidence="8">
    <location>
        <position position="330"/>
    </location>
    <ligand>
        <name>Zn(2+)</name>
        <dbReference type="ChEBI" id="CHEBI:29105"/>
        <note>catalytic</note>
    </ligand>
</feature>
<dbReference type="EMBL" id="LT598447">
    <property type="protein sequence ID" value="SCV05469.1"/>
    <property type="molecule type" value="Genomic_DNA"/>
</dbReference>
<evidence type="ECO:0000259" key="13">
    <source>
        <dbReference type="Pfam" id="PF17900"/>
    </source>
</evidence>
<dbReference type="GO" id="GO:0008270">
    <property type="term" value="F:zinc ion binding"/>
    <property type="evidence" value="ECO:0007669"/>
    <property type="project" value="UniProtKB-UniRule"/>
</dbReference>
<comment type="similarity">
    <text evidence="1 10">Belongs to the peptidase M1 family.</text>
</comment>
<evidence type="ECO:0000256" key="8">
    <source>
        <dbReference type="PIRSR" id="PIRSR634016-3"/>
    </source>
</evidence>
<evidence type="ECO:0000313" key="14">
    <source>
        <dbReference type="EMBL" id="SCV05469.1"/>
    </source>
</evidence>
<dbReference type="Pfam" id="PF01433">
    <property type="entry name" value="Peptidase_M1"/>
    <property type="match status" value="1"/>
</dbReference>
<dbReference type="GO" id="GO:0042277">
    <property type="term" value="F:peptide binding"/>
    <property type="evidence" value="ECO:0007669"/>
    <property type="project" value="TreeGrafter"/>
</dbReference>
<dbReference type="GO" id="GO:0043171">
    <property type="term" value="P:peptide catabolic process"/>
    <property type="evidence" value="ECO:0007669"/>
    <property type="project" value="TreeGrafter"/>
</dbReference>
<evidence type="ECO:0000256" key="6">
    <source>
        <dbReference type="ARBA" id="ARBA00023049"/>
    </source>
</evidence>
<feature type="binding site" evidence="8">
    <location>
        <position position="326"/>
    </location>
    <ligand>
        <name>Zn(2+)</name>
        <dbReference type="ChEBI" id="CHEBI:29105"/>
        <note>catalytic</note>
    </ligand>
</feature>
<name>A0A1G4KLQ5_9SACH</name>
<evidence type="ECO:0000256" key="1">
    <source>
        <dbReference type="ARBA" id="ARBA00010136"/>
    </source>
</evidence>
<evidence type="ECO:0000313" key="15">
    <source>
        <dbReference type="Proteomes" id="UP000189911"/>
    </source>
</evidence>
<dbReference type="AlphaFoldDB" id="A0A1G4KLQ5"/>
<gene>
    <name evidence="14" type="ORF">LANO_0H08174G</name>
</gene>
<dbReference type="CDD" id="cd09601">
    <property type="entry name" value="M1_APN-Q_like"/>
    <property type="match status" value="1"/>
</dbReference>
<keyword evidence="15" id="KW-1185">Reference proteome</keyword>
<dbReference type="PANTHER" id="PTHR11533:SF299">
    <property type="entry name" value="AMINOPEPTIDASE"/>
    <property type="match status" value="1"/>
</dbReference>
<dbReference type="SUPFAM" id="SSF55486">
    <property type="entry name" value="Metalloproteases ('zincins'), catalytic domain"/>
    <property type="match status" value="1"/>
</dbReference>
<evidence type="ECO:0000259" key="12">
    <source>
        <dbReference type="Pfam" id="PF11838"/>
    </source>
</evidence>
<dbReference type="InterPro" id="IPR027268">
    <property type="entry name" value="Peptidase_M4/M1_CTD_sf"/>
</dbReference>
<dbReference type="EC" id="3.4.11.-" evidence="10"/>
<dbReference type="InterPro" id="IPR014782">
    <property type="entry name" value="Peptidase_M1_dom"/>
</dbReference>
<keyword evidence="2 10" id="KW-0645">Protease</keyword>
<evidence type="ECO:0000256" key="5">
    <source>
        <dbReference type="ARBA" id="ARBA00022833"/>
    </source>
</evidence>
<evidence type="ECO:0000256" key="3">
    <source>
        <dbReference type="ARBA" id="ARBA00022723"/>
    </source>
</evidence>
<feature type="active site" description="Proton acceptor" evidence="7">
    <location>
        <position position="327"/>
    </location>
</feature>
<dbReference type="Gene3D" id="2.60.40.1730">
    <property type="entry name" value="tricorn interacting facor f3 domain"/>
    <property type="match status" value="1"/>
</dbReference>
<dbReference type="Pfam" id="PF11838">
    <property type="entry name" value="ERAP1_C"/>
    <property type="match status" value="1"/>
</dbReference>
<evidence type="ECO:0000259" key="11">
    <source>
        <dbReference type="Pfam" id="PF01433"/>
    </source>
</evidence>
<dbReference type="Gene3D" id="2.60.40.1910">
    <property type="match status" value="1"/>
</dbReference>
<keyword evidence="10" id="KW-0031">Aminopeptidase</keyword>
<sequence length="913" mass="103252">MLSLSNPAIPTRYDITLSIDPRKANFRGVSLIDLTVNKNLAHCDEFSEFSELSLHGRDLIVLSATMGDQKLDVSYDRSFDLINLKAKSPIKMLGTHMEMDRLILEFVGKMHSIKTFQDVTRGLFKTNFMDSETGSSDNFIVATHAQPGFAKMIFPCVDEINHKAHFQLTIVTLERFHVISNTAVTTLVELEAATPETTDLQKQVSFEPTPLMTPSLFGFVLGDMKSIESRVSLPQGEIAVRFFAAQQVELAAFGLDTVREFLPVLQEVFKQEYPLSKLDFALLPFLSDMAMENFGLVTVQQGHLLLEPSILADDAIRDQVQQLVIHELVHQWMGNYISFDSWEHLWFNEAFATWCACEVLSITTGKDHWASNIYLQQMNTCLKQDALPECQSVVQSAKKGDIFQTSDAVDPHSYTKGISLIRSLQCSIGKEKFKATLQKLICDKSFHERAIKPSEIWNFFGQQLGSANIANFMYSWTQTPSFPVLHVISENGSNILKQHRFGIEANHDYEDIPYHIPLFTRLPDGSMDEKHVLMTDRSLKLTYPVVLFNADVQGYYRVSYESAECYEKLCEAAIGGVLSKLDLYGIFRDLEVFVGNQTSQKQEHLNGLLLLLRSISSRVNLREHPEYFHGLSLGLTILQQVELSVLRFGSVQRDFGFLSTIILPLFKQIEWPDEYQGCHYDEYQLLTMSQVLSAGKTLPEVQSLCKAYYKKILQGPNGSVPYSIAGSVFTVVSYQISSLKEWKKQFELIKSSQGIASHVSGCSALDIQDSALEALGFCRPLELAQKVLNFVSTNFESTGSEKALFGLSYNAKESCGSKQIRDVVWDWFNLHYDQWAKKAIKANTEENQQIANTLIAVSIIVFEMWQDMPEKIDTFAITKQSKFKNDLRVNDIWASLKSSQASKMKIYQGLLGF</sequence>
<keyword evidence="3 8" id="KW-0479">Metal-binding</keyword>
<evidence type="ECO:0000256" key="7">
    <source>
        <dbReference type="PIRSR" id="PIRSR634016-1"/>
    </source>
</evidence>
<dbReference type="GO" id="GO:0070006">
    <property type="term" value="F:metalloaminopeptidase activity"/>
    <property type="evidence" value="ECO:0007669"/>
    <property type="project" value="TreeGrafter"/>
</dbReference>
<dbReference type="OrthoDB" id="10031169at2759"/>
<dbReference type="SUPFAM" id="SSF63737">
    <property type="entry name" value="Leukotriene A4 hydrolase N-terminal domain"/>
    <property type="match status" value="1"/>
</dbReference>
<dbReference type="GO" id="GO:0006508">
    <property type="term" value="P:proteolysis"/>
    <property type="evidence" value="ECO:0007669"/>
    <property type="project" value="UniProtKB-KW"/>
</dbReference>
<protein>
    <recommendedName>
        <fullName evidence="10">Aminopeptidase</fullName>
        <ecNumber evidence="10">3.4.11.-</ecNumber>
    </recommendedName>
</protein>
<evidence type="ECO:0000256" key="10">
    <source>
        <dbReference type="RuleBase" id="RU364040"/>
    </source>
</evidence>
<dbReference type="Proteomes" id="UP000189911">
    <property type="component" value="Chromosome H"/>
</dbReference>
<dbReference type="Gene3D" id="1.10.390.10">
    <property type="entry name" value="Neutral Protease Domain 2"/>
    <property type="match status" value="1"/>
</dbReference>
<feature type="domain" description="ERAP1-like C-terminal" evidence="12">
    <location>
        <begin position="546"/>
        <end position="879"/>
    </location>
</feature>
<dbReference type="Gene3D" id="1.25.50.20">
    <property type="match status" value="1"/>
</dbReference>
<dbReference type="PANTHER" id="PTHR11533">
    <property type="entry name" value="PROTEASE M1 ZINC METALLOPROTEASE"/>
    <property type="match status" value="1"/>
</dbReference>
<accession>A0A1G4KLQ5</accession>
<keyword evidence="4 10" id="KW-0378">Hydrolase</keyword>
<organism evidence="14 15">
    <name type="scientific">Lachancea nothofagi CBS 11611</name>
    <dbReference type="NCBI Taxonomy" id="1266666"/>
    <lineage>
        <taxon>Eukaryota</taxon>
        <taxon>Fungi</taxon>
        <taxon>Dikarya</taxon>
        <taxon>Ascomycota</taxon>
        <taxon>Saccharomycotina</taxon>
        <taxon>Saccharomycetes</taxon>
        <taxon>Saccharomycetales</taxon>
        <taxon>Saccharomycetaceae</taxon>
        <taxon>Lachancea</taxon>
    </lineage>
</organism>
<dbReference type="InterPro" id="IPR024571">
    <property type="entry name" value="ERAP1-like_C_dom"/>
</dbReference>
<dbReference type="InterPro" id="IPR001930">
    <property type="entry name" value="Peptidase_M1"/>
</dbReference>
<feature type="domain" description="Aminopeptidase N-like N-terminal" evidence="13">
    <location>
        <begin position="10"/>
        <end position="214"/>
    </location>
</feature>
<comment type="cofactor">
    <cofactor evidence="8 10">
        <name>Zn(2+)</name>
        <dbReference type="ChEBI" id="CHEBI:29105"/>
    </cofactor>
    <text evidence="8 10">Binds 1 zinc ion per subunit.</text>
</comment>
<dbReference type="PRINTS" id="PR00756">
    <property type="entry name" value="ALADIPTASE"/>
</dbReference>